<evidence type="ECO:0000313" key="3">
    <source>
        <dbReference type="Proteomes" id="UP001305779"/>
    </source>
</evidence>
<dbReference type="EMBL" id="JAXOVC010000001">
    <property type="protein sequence ID" value="KAK4508208.1"/>
    <property type="molecule type" value="Genomic_DNA"/>
</dbReference>
<evidence type="ECO:0000313" key="2">
    <source>
        <dbReference type="EMBL" id="KAK4508208.1"/>
    </source>
</evidence>
<dbReference type="Pfam" id="PF06985">
    <property type="entry name" value="HET"/>
    <property type="match status" value="1"/>
</dbReference>
<reference evidence="2 3" key="1">
    <citation type="journal article" date="2023" name="G3 (Bethesda)">
        <title>A chromosome-level genome assembly of Zasmidium syzygii isolated from banana leaves.</title>
        <authorList>
            <person name="van Westerhoven A.C."/>
            <person name="Mehrabi R."/>
            <person name="Talebi R."/>
            <person name="Steentjes M.B.F."/>
            <person name="Corcolon B."/>
            <person name="Chong P.A."/>
            <person name="Kema G.H.J."/>
            <person name="Seidl M.F."/>
        </authorList>
    </citation>
    <scope>NUCLEOTIDE SEQUENCE [LARGE SCALE GENOMIC DNA]</scope>
    <source>
        <strain evidence="2 3">P124</strain>
    </source>
</reference>
<dbReference type="PANTHER" id="PTHR24148">
    <property type="entry name" value="ANKYRIN REPEAT DOMAIN-CONTAINING PROTEIN 39 HOMOLOG-RELATED"/>
    <property type="match status" value="1"/>
</dbReference>
<dbReference type="Proteomes" id="UP001305779">
    <property type="component" value="Unassembled WGS sequence"/>
</dbReference>
<organism evidence="2 3">
    <name type="scientific">Zasmidium cellare</name>
    <name type="common">Wine cellar mold</name>
    <name type="synonym">Racodium cellare</name>
    <dbReference type="NCBI Taxonomy" id="395010"/>
    <lineage>
        <taxon>Eukaryota</taxon>
        <taxon>Fungi</taxon>
        <taxon>Dikarya</taxon>
        <taxon>Ascomycota</taxon>
        <taxon>Pezizomycotina</taxon>
        <taxon>Dothideomycetes</taxon>
        <taxon>Dothideomycetidae</taxon>
        <taxon>Mycosphaerellales</taxon>
        <taxon>Mycosphaerellaceae</taxon>
        <taxon>Zasmidium</taxon>
    </lineage>
</organism>
<proteinExistence type="predicted"/>
<dbReference type="PANTHER" id="PTHR24148:SF64">
    <property type="entry name" value="HETEROKARYON INCOMPATIBILITY DOMAIN-CONTAINING PROTEIN"/>
    <property type="match status" value="1"/>
</dbReference>
<dbReference type="InterPro" id="IPR052895">
    <property type="entry name" value="HetReg/Transcr_Mod"/>
</dbReference>
<feature type="domain" description="Heterokaryon incompatibility" evidence="1">
    <location>
        <begin position="45"/>
        <end position="178"/>
    </location>
</feature>
<keyword evidence="3" id="KW-1185">Reference proteome</keyword>
<protein>
    <recommendedName>
        <fullName evidence="1">Heterokaryon incompatibility domain-containing protein</fullName>
    </recommendedName>
</protein>
<sequence>MADIYHYQPILESGWIRLLHILPGAGDDRLGGTLEQVHLTERERYETLSYTWGQEKAKDSVFVEGKLVAVTPNCSNAIRNLRRAVAARTFWIDAVCINQGNKDEKAQQFSMMGDIYARSQRTVVYLGPEDASVRLLRDNMQTKPGTVTFPPELQAELEDARQRLLGRHWYFRKWIIQEVLLSREVIVQAGRQEFKWAELEILDNRGLEIVKLAKKYLHPSSLSSMAISGQDWDPKAKAAWEEMFEQGEVIAMEHQRFTNQANLPRYSKYRLPQKGFLMPPQLFDVLCLTSNFACKEPLDRLFAVLSLFVRKMDIVLDYACDENQVYQSLTKELLSLGDTRMFWLEDRDSWKPRWPSALSTLADFVRTNGETDRGSRPATDIGRLMKEVHQEKRVGAISVPTEMSWKVQGVLLGRITTIADQAFECGTVARPDPSSESSSFNQHKWNAALKSLGLDRTAPHENGTYPLAHA</sequence>
<accession>A0ABR0F584</accession>
<name>A0ABR0F584_ZASCE</name>
<evidence type="ECO:0000259" key="1">
    <source>
        <dbReference type="Pfam" id="PF06985"/>
    </source>
</evidence>
<comment type="caution">
    <text evidence="2">The sequence shown here is derived from an EMBL/GenBank/DDBJ whole genome shotgun (WGS) entry which is preliminary data.</text>
</comment>
<gene>
    <name evidence="2" type="ORF">PRZ48_001946</name>
</gene>
<dbReference type="InterPro" id="IPR010730">
    <property type="entry name" value="HET"/>
</dbReference>